<dbReference type="Proteomes" id="UP000760480">
    <property type="component" value="Unassembled WGS sequence"/>
</dbReference>
<evidence type="ECO:0000256" key="1">
    <source>
        <dbReference type="SAM" id="SignalP"/>
    </source>
</evidence>
<organism evidence="2 3">
    <name type="scientific">Candidatus Competibacter phosphatis</name>
    <dbReference type="NCBI Taxonomy" id="221280"/>
    <lineage>
        <taxon>Bacteria</taxon>
        <taxon>Pseudomonadati</taxon>
        <taxon>Pseudomonadota</taxon>
        <taxon>Gammaproteobacteria</taxon>
        <taxon>Candidatus Competibacteraceae</taxon>
        <taxon>Candidatus Competibacter</taxon>
    </lineage>
</organism>
<gene>
    <name evidence="2" type="ORF">E4P82_02865</name>
</gene>
<evidence type="ECO:0000313" key="2">
    <source>
        <dbReference type="EMBL" id="NMQ18230.1"/>
    </source>
</evidence>
<sequence length="98" mass="10492">MRINLAFSGIVAVAGLMAAGPAHSQGALAEEIWSANFCQQAVSLAQQHGESPQALNQVNCQGMADNYQPSYWQCVLAALKADARLKLEVARQKCLVGY</sequence>
<accession>A0ABX1TIE4</accession>
<reference evidence="2 3" key="1">
    <citation type="submission" date="2019-03" db="EMBL/GenBank/DDBJ databases">
        <title>Metabolic reconstructions from genomes of highly enriched 'Candidatus Accumulibacter' and 'Candidatus Competibacter' bioreactor populations.</title>
        <authorList>
            <person name="Annavajhala M.K."/>
            <person name="Welles L."/>
            <person name="Abbas B."/>
            <person name="Sorokin D."/>
            <person name="Park H."/>
            <person name="Van Loosdrecht M."/>
            <person name="Chandran K."/>
        </authorList>
    </citation>
    <scope>NUCLEOTIDE SEQUENCE [LARGE SCALE GENOMIC DNA]</scope>
    <source>
        <strain evidence="2 3">SBR_G</strain>
    </source>
</reference>
<name>A0ABX1TIE4_9GAMM</name>
<proteinExistence type="predicted"/>
<keyword evidence="3" id="KW-1185">Reference proteome</keyword>
<dbReference type="RefSeq" id="WP_169247484.1">
    <property type="nucleotide sequence ID" value="NZ_SPMZ01000009.1"/>
</dbReference>
<evidence type="ECO:0000313" key="3">
    <source>
        <dbReference type="Proteomes" id="UP000760480"/>
    </source>
</evidence>
<comment type="caution">
    <text evidence="2">The sequence shown here is derived from an EMBL/GenBank/DDBJ whole genome shotgun (WGS) entry which is preliminary data.</text>
</comment>
<keyword evidence="1" id="KW-0732">Signal</keyword>
<feature type="chain" id="PRO_5046561267" evidence="1">
    <location>
        <begin position="25"/>
        <end position="98"/>
    </location>
</feature>
<dbReference type="EMBL" id="SPMZ01000009">
    <property type="protein sequence ID" value="NMQ18230.1"/>
    <property type="molecule type" value="Genomic_DNA"/>
</dbReference>
<feature type="signal peptide" evidence="1">
    <location>
        <begin position="1"/>
        <end position="24"/>
    </location>
</feature>
<protein>
    <submittedName>
        <fullName evidence="2">Uncharacterized protein</fullName>
    </submittedName>
</protein>